<dbReference type="EC" id="4.2.1.33" evidence="12"/>
<comment type="catalytic activity">
    <reaction evidence="1 12">
        <text>(2R,3S)-3-isopropylmalate = (2S)-2-isopropylmalate</text>
        <dbReference type="Rhea" id="RHEA:32287"/>
        <dbReference type="ChEBI" id="CHEBI:1178"/>
        <dbReference type="ChEBI" id="CHEBI:35121"/>
        <dbReference type="EC" id="4.2.1.33"/>
    </reaction>
</comment>
<feature type="domain" description="Aconitase/3-isopropylmalate dehydratase large subunit alpha/beta/alpha" evidence="13">
    <location>
        <begin position="26"/>
        <end position="479"/>
    </location>
</feature>
<name>A0A897NBH9_9EURY</name>
<dbReference type="SUPFAM" id="SSF53732">
    <property type="entry name" value="Aconitase iron-sulfur domain"/>
    <property type="match status" value="1"/>
</dbReference>
<protein>
    <recommendedName>
        <fullName evidence="12">3-isopropylmalate dehydratase large subunit</fullName>
        <ecNumber evidence="12">4.2.1.33</ecNumber>
    </recommendedName>
    <alternativeName>
        <fullName evidence="12">Alpha-IPM isomerase</fullName>
        <shortName evidence="12">IPMI</shortName>
    </alternativeName>
    <alternativeName>
        <fullName evidence="12">Isopropylmalate isomerase</fullName>
    </alternativeName>
</protein>
<comment type="similarity">
    <text evidence="12">Belongs to the aconitase/IPM isomerase family. LeuC type 1 subfamily.</text>
</comment>
<dbReference type="Pfam" id="PF00330">
    <property type="entry name" value="Aconitase"/>
    <property type="match status" value="1"/>
</dbReference>
<keyword evidence="6 12" id="KW-0028">Amino-acid biosynthesis</keyword>
<dbReference type="NCBIfam" id="NF004016">
    <property type="entry name" value="PRK05478.1"/>
    <property type="match status" value="1"/>
</dbReference>
<dbReference type="GO" id="GO:0046872">
    <property type="term" value="F:metal ion binding"/>
    <property type="evidence" value="ECO:0007669"/>
    <property type="project" value="UniProtKB-KW"/>
</dbReference>
<dbReference type="PANTHER" id="PTHR43822:SF9">
    <property type="entry name" value="3-ISOPROPYLMALATE DEHYDRATASE"/>
    <property type="match status" value="1"/>
</dbReference>
<dbReference type="InterPro" id="IPR033941">
    <property type="entry name" value="IPMI_cat"/>
</dbReference>
<evidence type="ECO:0000256" key="11">
    <source>
        <dbReference type="ARBA" id="ARBA00023304"/>
    </source>
</evidence>
<dbReference type="PRINTS" id="PR00415">
    <property type="entry name" value="ACONITASE"/>
</dbReference>
<keyword evidence="11 12" id="KW-0100">Branched-chain amino acid biosynthesis</keyword>
<evidence type="ECO:0000256" key="8">
    <source>
        <dbReference type="ARBA" id="ARBA00023004"/>
    </source>
</evidence>
<dbReference type="InterPro" id="IPR018136">
    <property type="entry name" value="Aconitase_4Fe-4S_BS"/>
</dbReference>
<evidence type="ECO:0000256" key="12">
    <source>
        <dbReference type="HAMAP-Rule" id="MF_01026"/>
    </source>
</evidence>
<evidence type="ECO:0000256" key="4">
    <source>
        <dbReference type="ARBA" id="ARBA00022430"/>
    </source>
</evidence>
<dbReference type="HAMAP" id="MF_01026">
    <property type="entry name" value="LeuC_type1"/>
    <property type="match status" value="1"/>
</dbReference>
<keyword evidence="4 12" id="KW-0432">Leucine biosynthesis</keyword>
<gene>
    <name evidence="12 14" type="primary">leuC</name>
    <name evidence="14" type="ORF">HSR122_2407</name>
</gene>
<dbReference type="EMBL" id="CP064788">
    <property type="protein sequence ID" value="QSG09784.1"/>
    <property type="molecule type" value="Genomic_DNA"/>
</dbReference>
<reference evidence="14 15" key="1">
    <citation type="submission" date="2020-11" db="EMBL/GenBank/DDBJ databases">
        <title>Carbohydrate-dependent, anaerobic sulfur respiration: A novel catabolism in halophilic archaea.</title>
        <authorList>
            <person name="Sorokin D.Y."/>
            <person name="Messina E."/>
            <person name="Smedile F."/>
            <person name="La Cono V."/>
            <person name="Hallsworth J.E."/>
            <person name="Yakimov M.M."/>
        </authorList>
    </citation>
    <scope>NUCLEOTIDE SEQUENCE [LARGE SCALE GENOMIC DNA]</scope>
    <source>
        <strain evidence="14 15">HSR12-2</strain>
    </source>
</reference>
<feature type="binding site" evidence="12">
    <location>
        <position position="368"/>
    </location>
    <ligand>
        <name>[4Fe-4S] cluster</name>
        <dbReference type="ChEBI" id="CHEBI:49883"/>
    </ligand>
</feature>
<evidence type="ECO:0000256" key="10">
    <source>
        <dbReference type="ARBA" id="ARBA00023239"/>
    </source>
</evidence>
<dbReference type="InterPro" id="IPR050067">
    <property type="entry name" value="IPM_dehydratase_rel_enz"/>
</dbReference>
<comment type="pathway">
    <text evidence="3 12">Amino-acid biosynthesis; L-leucine biosynthesis; L-leucine from 3-methyl-2-oxobutanoate: step 2/4.</text>
</comment>
<keyword evidence="10 12" id="KW-0456">Lyase</keyword>
<keyword evidence="8 12" id="KW-0408">Iron</keyword>
<dbReference type="NCBIfam" id="NF009116">
    <property type="entry name" value="PRK12466.1"/>
    <property type="match status" value="1"/>
</dbReference>
<dbReference type="GO" id="GO:0003861">
    <property type="term" value="F:3-isopropylmalate dehydratase activity"/>
    <property type="evidence" value="ECO:0007669"/>
    <property type="project" value="UniProtKB-UniRule"/>
</dbReference>
<evidence type="ECO:0000256" key="5">
    <source>
        <dbReference type="ARBA" id="ARBA00022485"/>
    </source>
</evidence>
<dbReference type="InterPro" id="IPR001030">
    <property type="entry name" value="Acoase/IPM_deHydtase_lsu_aba"/>
</dbReference>
<comment type="function">
    <text evidence="2 12">Catalyzes the isomerization between 2-isopropylmalate and 3-isopropylmalate, via the formation of 2-isopropylmaleate.</text>
</comment>
<dbReference type="UniPathway" id="UPA00048">
    <property type="reaction ID" value="UER00071"/>
</dbReference>
<feature type="binding site" evidence="12">
    <location>
        <position position="431"/>
    </location>
    <ligand>
        <name>[4Fe-4S] cluster</name>
        <dbReference type="ChEBI" id="CHEBI:49883"/>
    </ligand>
</feature>
<evidence type="ECO:0000259" key="13">
    <source>
        <dbReference type="Pfam" id="PF00330"/>
    </source>
</evidence>
<dbReference type="GO" id="GO:0009098">
    <property type="term" value="P:L-leucine biosynthetic process"/>
    <property type="evidence" value="ECO:0007669"/>
    <property type="project" value="UniProtKB-UniRule"/>
</dbReference>
<accession>A0A897NBH9</accession>
<dbReference type="PROSITE" id="PS01244">
    <property type="entry name" value="ACONITASE_2"/>
    <property type="match status" value="1"/>
</dbReference>
<dbReference type="InterPro" id="IPR015931">
    <property type="entry name" value="Acnase/IPM_dHydase_lsu_aba_1/3"/>
</dbReference>
<sequence length="506" mass="55188">MRNEGADDEHEDETRRRTMSDGTLYDKVWDRHKVTELPNGQDQLFIGLHLVHEVTSPQAFGMLRERDLDVAYPERTFATTDHIAPTTEEKRKRPLEDDQAEKMLDALDTNTAENGITFFDFESGKQGITHVVAPELGLTQPGMTVACGDSHTATHGAFGSIGVGVGTSQIRDILSTGCIAAEKQDVRRIEVEGSLGEGVYAKDIILKIIQQLGVDGGVGHVYEYGGPAIENLGMEGRLAVCNMSIEGGARAGYVNPDETTYEYLEGREYVPEGEAFEELKEYWGSIASDADAEYDDVVTIDVDDMDPMVTWGINPGQVVEVSEPVPAPADFETETDREAAQKALDHMDLEPGQSMLGYDIDVAFLGTCTNGRVSDFRRAAEILEGHTVDEDVRALAVPGSETVRRQCEAEGIDETFIEAGFQWRRAGCSMCLAMNEDSLEGDEAAASSSNRNFIGRQGSKDGRTVLMSPVMVAAAAIEGEVTDVRRFYDDDQADALTADDVSEVAD</sequence>
<dbReference type="KEGG" id="hds:HSR122_2407"/>
<dbReference type="GO" id="GO:0051539">
    <property type="term" value="F:4 iron, 4 sulfur cluster binding"/>
    <property type="evidence" value="ECO:0007669"/>
    <property type="project" value="UniProtKB-KW"/>
</dbReference>
<dbReference type="Proteomes" id="UP000662973">
    <property type="component" value="Chromosome"/>
</dbReference>
<evidence type="ECO:0000256" key="2">
    <source>
        <dbReference type="ARBA" id="ARBA00002695"/>
    </source>
</evidence>
<evidence type="ECO:0000313" key="14">
    <source>
        <dbReference type="EMBL" id="QSG09784.1"/>
    </source>
</evidence>
<comment type="cofactor">
    <cofactor evidence="12">
        <name>[4Fe-4S] cluster</name>
        <dbReference type="ChEBI" id="CHEBI:49883"/>
    </cofactor>
    <text evidence="12">Binds 1 [4Fe-4S] cluster per subunit.</text>
</comment>
<evidence type="ECO:0000256" key="6">
    <source>
        <dbReference type="ARBA" id="ARBA00022605"/>
    </source>
</evidence>
<proteinExistence type="inferred from homology"/>
<organism evidence="14 15">
    <name type="scientific">Halapricum desulfuricans</name>
    <dbReference type="NCBI Taxonomy" id="2841257"/>
    <lineage>
        <taxon>Archaea</taxon>
        <taxon>Methanobacteriati</taxon>
        <taxon>Methanobacteriota</taxon>
        <taxon>Stenosarchaea group</taxon>
        <taxon>Halobacteria</taxon>
        <taxon>Halobacteriales</taxon>
        <taxon>Haloarculaceae</taxon>
        <taxon>Halapricum</taxon>
    </lineage>
</organism>
<keyword evidence="5 12" id="KW-0004">4Fe-4S</keyword>
<comment type="subunit">
    <text evidence="12">Heterodimer of LeuC and LeuD.</text>
</comment>
<evidence type="ECO:0000313" key="15">
    <source>
        <dbReference type="Proteomes" id="UP000662973"/>
    </source>
</evidence>
<evidence type="ECO:0000256" key="9">
    <source>
        <dbReference type="ARBA" id="ARBA00023014"/>
    </source>
</evidence>
<evidence type="ECO:0000256" key="3">
    <source>
        <dbReference type="ARBA" id="ARBA00004729"/>
    </source>
</evidence>
<keyword evidence="9 12" id="KW-0411">Iron-sulfur</keyword>
<dbReference type="InterPro" id="IPR004430">
    <property type="entry name" value="3-IsopropMal_deHydase_lsu"/>
</dbReference>
<keyword evidence="7 12" id="KW-0479">Metal-binding</keyword>
<dbReference type="NCBIfam" id="TIGR00170">
    <property type="entry name" value="leuC"/>
    <property type="match status" value="1"/>
</dbReference>
<dbReference type="CDD" id="cd01583">
    <property type="entry name" value="IPMI"/>
    <property type="match status" value="1"/>
</dbReference>
<feature type="binding site" evidence="12">
    <location>
        <position position="428"/>
    </location>
    <ligand>
        <name>[4Fe-4S] cluster</name>
        <dbReference type="ChEBI" id="CHEBI:49883"/>
    </ligand>
</feature>
<keyword evidence="15" id="KW-1185">Reference proteome</keyword>
<dbReference type="Gene3D" id="3.30.499.10">
    <property type="entry name" value="Aconitase, domain 3"/>
    <property type="match status" value="2"/>
</dbReference>
<evidence type="ECO:0000256" key="1">
    <source>
        <dbReference type="ARBA" id="ARBA00000491"/>
    </source>
</evidence>
<dbReference type="AlphaFoldDB" id="A0A897NBH9"/>
<dbReference type="InterPro" id="IPR036008">
    <property type="entry name" value="Aconitase_4Fe-4S_dom"/>
</dbReference>
<dbReference type="PANTHER" id="PTHR43822">
    <property type="entry name" value="HOMOACONITASE, MITOCHONDRIAL-RELATED"/>
    <property type="match status" value="1"/>
</dbReference>
<evidence type="ECO:0000256" key="7">
    <source>
        <dbReference type="ARBA" id="ARBA00022723"/>
    </source>
</evidence>